<evidence type="ECO:0000259" key="11">
    <source>
        <dbReference type="Pfam" id="PF00593"/>
    </source>
</evidence>
<keyword evidence="6 8" id="KW-0472">Membrane</keyword>
<evidence type="ECO:0000256" key="3">
    <source>
        <dbReference type="ARBA" id="ARBA00022452"/>
    </source>
</evidence>
<dbReference type="InterPro" id="IPR000531">
    <property type="entry name" value="Beta-barrel_TonB"/>
</dbReference>
<feature type="domain" description="TonB-dependent receptor-like beta-barrel" evidence="11">
    <location>
        <begin position="441"/>
        <end position="991"/>
    </location>
</feature>
<keyword evidence="3 8" id="KW-1134">Transmembrane beta strand</keyword>
<evidence type="ECO:0000313" key="14">
    <source>
        <dbReference type="Proteomes" id="UP000249720"/>
    </source>
</evidence>
<dbReference type="Pfam" id="PF13715">
    <property type="entry name" value="CarbopepD_reg_2"/>
    <property type="match status" value="1"/>
</dbReference>
<dbReference type="InterPro" id="IPR039426">
    <property type="entry name" value="TonB-dep_rcpt-like"/>
</dbReference>
<evidence type="ECO:0000256" key="5">
    <source>
        <dbReference type="ARBA" id="ARBA00023077"/>
    </source>
</evidence>
<evidence type="ECO:0000259" key="12">
    <source>
        <dbReference type="Pfam" id="PF07715"/>
    </source>
</evidence>
<keyword evidence="4 8" id="KW-0812">Transmembrane</keyword>
<dbReference type="InterPro" id="IPR036942">
    <property type="entry name" value="Beta-barrel_TonB_sf"/>
</dbReference>
<evidence type="ECO:0000256" key="10">
    <source>
        <dbReference type="SAM" id="SignalP"/>
    </source>
</evidence>
<dbReference type="Pfam" id="PF07715">
    <property type="entry name" value="Plug"/>
    <property type="match status" value="1"/>
</dbReference>
<dbReference type="Proteomes" id="UP000249720">
    <property type="component" value="Unassembled WGS sequence"/>
</dbReference>
<evidence type="ECO:0000256" key="4">
    <source>
        <dbReference type="ARBA" id="ARBA00022692"/>
    </source>
</evidence>
<evidence type="ECO:0000256" key="6">
    <source>
        <dbReference type="ARBA" id="ARBA00023136"/>
    </source>
</evidence>
<dbReference type="InterPro" id="IPR023997">
    <property type="entry name" value="TonB-dep_OMP_SusC/RagA_CS"/>
</dbReference>
<dbReference type="GO" id="GO:0009279">
    <property type="term" value="C:cell outer membrane"/>
    <property type="evidence" value="ECO:0007669"/>
    <property type="project" value="UniProtKB-SubCell"/>
</dbReference>
<keyword evidence="10" id="KW-0732">Signal</keyword>
<proteinExistence type="inferred from homology"/>
<dbReference type="InterPro" id="IPR023996">
    <property type="entry name" value="TonB-dep_OMP_SusC/RagA"/>
</dbReference>
<dbReference type="NCBIfam" id="TIGR04056">
    <property type="entry name" value="OMP_RagA_SusC"/>
    <property type="match status" value="1"/>
</dbReference>
<dbReference type="InterPro" id="IPR008969">
    <property type="entry name" value="CarboxyPept-like_regulatory"/>
</dbReference>
<dbReference type="EMBL" id="QKZV01000005">
    <property type="protein sequence ID" value="PZX62322.1"/>
    <property type="molecule type" value="Genomic_DNA"/>
</dbReference>
<evidence type="ECO:0000256" key="9">
    <source>
        <dbReference type="RuleBase" id="RU003357"/>
    </source>
</evidence>
<feature type="chain" id="PRO_5016154701" evidence="10">
    <location>
        <begin position="22"/>
        <end position="1036"/>
    </location>
</feature>
<keyword evidence="2 8" id="KW-0813">Transport</keyword>
<keyword evidence="5 9" id="KW-0798">TonB box</keyword>
<name>A0A2W7TGA0_9BACT</name>
<evidence type="ECO:0000256" key="8">
    <source>
        <dbReference type="PROSITE-ProRule" id="PRU01360"/>
    </source>
</evidence>
<comment type="caution">
    <text evidence="13">The sequence shown here is derived from an EMBL/GenBank/DDBJ whole genome shotgun (WGS) entry which is preliminary data.</text>
</comment>
<dbReference type="SUPFAM" id="SSF56935">
    <property type="entry name" value="Porins"/>
    <property type="match status" value="1"/>
</dbReference>
<sequence>MRKKLLLILSAMLLLFAQLNAQSTVTVTGTITDQQDGKPLSGVTIKAKGSNAATSTNAEGQFKIVVPKSVSILEISYVGYRDMAVHITGQHLTIKMAEADKSLNEIVVVGYGTKLKKDVLGSVSTVTAKEMANTPATSFESAIQGRAAGVYVSQQNGKLGQAINVKIRGASSVSAGNEPLYVVDGIPITTTDLSSTSAATNALADLNMNDIESIQILKDASSTAIYGASASNGVVLITTKKGKMGTSRIDFNYYTGNQEPTGKRQFLNAKQYVDYFTQAALGAANQDYLAGYYSTLQAAQQDYLNYVNSRFTRYSAGNNDWQTAKVNTNWQDLAFQNAPISEYDLNISGGDAKTKFYVSGQYLDQTGILVRNAYKRYSGRANLEHKVKDWLTAGINLAFARSLNSRVSNDNAFSTPLQIVALSPITPLIDPRTGLISGALDPNTGAPNTNYPVYYNPLLSVIDGFYNTLVNRTFGTFYATANLMKGLNFHTDFGVDQLNQFEENYYGRLTARNIGVPNGSGFYGTTQVLNLTTNNYFNYHANFKQKHDLDVILGMSYTDRTYDFSSAAGEQFPSDAYKKLSSAASKTDASSSSTSSTLISYFSRVNYKFNNKYLLSVTGRYDGSSRFGVNNRYGLFLGASAGWVLTEEDFLKDVKWLSFLKLKAGYAGNGNDRIPDFAARGLYSGNAPYGGQPGQHPTQIANPDLKWETTYGTDIGIEASLFNNRVSVEIDYYSRDTRDLLLNQEVPGTSGFATQLRNIGRLKNTGIEFTINTTNISTKNFRWTTSLNFGANKNVVTNLGGQLLGTGVNKAMEGQPLGVFVAREFAGADPNNGDALYVKNTVKQDGSLDKTTTNDYNEAADVVIGSPIPKFIYGFGNTFTFKGFDVDVLLQGVYGNKIYNGGGQYMSASGSNGFDNQTIDQLAAWKQPGDKTMVPEARLFYANGTDPSSRYISDGSYLRVKAVTIGYNLPAQLIRKIKLERLRVYVRAQNLFTITKYKGWDPEVTADFLASNINQGIDFYSAPQLKTLVFGVNIGL</sequence>
<evidence type="ECO:0000256" key="2">
    <source>
        <dbReference type="ARBA" id="ARBA00022448"/>
    </source>
</evidence>
<keyword evidence="7 8" id="KW-0998">Cell outer membrane</keyword>
<protein>
    <submittedName>
        <fullName evidence="13">TonB-linked SusC/RagA family outer membrane protein</fullName>
    </submittedName>
</protein>
<dbReference type="OrthoDB" id="9768177at2"/>
<reference evidence="13 14" key="1">
    <citation type="submission" date="2018-06" db="EMBL/GenBank/DDBJ databases">
        <title>Genomic Encyclopedia of Archaeal and Bacterial Type Strains, Phase II (KMG-II): from individual species to whole genera.</title>
        <authorList>
            <person name="Goeker M."/>
        </authorList>
    </citation>
    <scope>NUCLEOTIDE SEQUENCE [LARGE SCALE GENOMIC DNA]</scope>
    <source>
        <strain evidence="13 14">DSM 23241</strain>
    </source>
</reference>
<comment type="similarity">
    <text evidence="8 9">Belongs to the TonB-dependent receptor family.</text>
</comment>
<dbReference type="Pfam" id="PF00593">
    <property type="entry name" value="TonB_dep_Rec_b-barrel"/>
    <property type="match status" value="1"/>
</dbReference>
<dbReference type="Gene3D" id="2.60.40.1120">
    <property type="entry name" value="Carboxypeptidase-like, regulatory domain"/>
    <property type="match status" value="1"/>
</dbReference>
<dbReference type="Gene3D" id="2.170.130.10">
    <property type="entry name" value="TonB-dependent receptor, plug domain"/>
    <property type="match status" value="1"/>
</dbReference>
<evidence type="ECO:0000313" key="13">
    <source>
        <dbReference type="EMBL" id="PZX62322.1"/>
    </source>
</evidence>
<feature type="domain" description="TonB-dependent receptor plug" evidence="12">
    <location>
        <begin position="116"/>
        <end position="234"/>
    </location>
</feature>
<accession>A0A2W7TGA0</accession>
<keyword evidence="14" id="KW-1185">Reference proteome</keyword>
<evidence type="ECO:0000256" key="1">
    <source>
        <dbReference type="ARBA" id="ARBA00004571"/>
    </source>
</evidence>
<organism evidence="13 14">
    <name type="scientific">Hydrotalea sandarakina</name>
    <dbReference type="NCBI Taxonomy" id="1004304"/>
    <lineage>
        <taxon>Bacteria</taxon>
        <taxon>Pseudomonadati</taxon>
        <taxon>Bacteroidota</taxon>
        <taxon>Chitinophagia</taxon>
        <taxon>Chitinophagales</taxon>
        <taxon>Chitinophagaceae</taxon>
        <taxon>Hydrotalea</taxon>
    </lineage>
</organism>
<dbReference type="InterPro" id="IPR037066">
    <property type="entry name" value="Plug_dom_sf"/>
</dbReference>
<dbReference type="Gene3D" id="2.40.170.20">
    <property type="entry name" value="TonB-dependent receptor, beta-barrel domain"/>
    <property type="match status" value="1"/>
</dbReference>
<dbReference type="AlphaFoldDB" id="A0A2W7TGA0"/>
<evidence type="ECO:0000256" key="7">
    <source>
        <dbReference type="ARBA" id="ARBA00023237"/>
    </source>
</evidence>
<dbReference type="NCBIfam" id="TIGR04057">
    <property type="entry name" value="SusC_RagA_signa"/>
    <property type="match status" value="1"/>
</dbReference>
<dbReference type="PROSITE" id="PS52016">
    <property type="entry name" value="TONB_DEPENDENT_REC_3"/>
    <property type="match status" value="1"/>
</dbReference>
<feature type="signal peptide" evidence="10">
    <location>
        <begin position="1"/>
        <end position="21"/>
    </location>
</feature>
<gene>
    <name evidence="13" type="ORF">LX80_01804</name>
</gene>
<dbReference type="InterPro" id="IPR012910">
    <property type="entry name" value="Plug_dom"/>
</dbReference>
<dbReference type="RefSeq" id="WP_111295457.1">
    <property type="nucleotide sequence ID" value="NZ_QKZV01000005.1"/>
</dbReference>
<dbReference type="SUPFAM" id="SSF49464">
    <property type="entry name" value="Carboxypeptidase regulatory domain-like"/>
    <property type="match status" value="1"/>
</dbReference>
<comment type="subcellular location">
    <subcellularLocation>
        <location evidence="1 8">Cell outer membrane</location>
        <topology evidence="1 8">Multi-pass membrane protein</topology>
    </subcellularLocation>
</comment>